<dbReference type="Gene3D" id="4.10.220.110">
    <property type="match status" value="1"/>
</dbReference>
<dbReference type="Pfam" id="PF04717">
    <property type="entry name" value="Phage_base_V"/>
    <property type="match status" value="1"/>
</dbReference>
<dbReference type="EC" id="6.3.2.-" evidence="4"/>
<feature type="domain" description="Gp5/Type VI secretion system Vgr protein OB-fold" evidence="2">
    <location>
        <begin position="388"/>
        <end position="454"/>
    </location>
</feature>
<dbReference type="NCBIfam" id="TIGR01646">
    <property type="entry name" value="vgr_GE"/>
    <property type="match status" value="1"/>
</dbReference>
<dbReference type="SUPFAM" id="SSF69349">
    <property type="entry name" value="Phage fibre proteins"/>
    <property type="match status" value="1"/>
</dbReference>
<dbReference type="Gene3D" id="2.30.110.50">
    <property type="match status" value="1"/>
</dbReference>
<comment type="caution">
    <text evidence="4">The sequence shown here is derived from an EMBL/GenBank/DDBJ whole genome shotgun (WGS) entry which is preliminary data.</text>
</comment>
<dbReference type="NCBIfam" id="TIGR03361">
    <property type="entry name" value="VI_Rhs_Vgr"/>
    <property type="match status" value="1"/>
</dbReference>
<proteinExistence type="inferred from homology"/>
<gene>
    <name evidence="4" type="primary">vgrG1</name>
    <name evidence="4" type="ORF">SIN8267_00219</name>
</gene>
<dbReference type="InterPro" id="IPR037026">
    <property type="entry name" value="Vgr_OB-fold_dom_sf"/>
</dbReference>
<dbReference type="Gene3D" id="2.40.50.230">
    <property type="entry name" value="Gp5 N-terminal domain"/>
    <property type="match status" value="1"/>
</dbReference>
<evidence type="ECO:0000313" key="4">
    <source>
        <dbReference type="EMBL" id="CAH0990134.1"/>
    </source>
</evidence>
<comment type="similarity">
    <text evidence="1">Belongs to the VgrG protein family.</text>
</comment>
<dbReference type="RefSeq" id="WP_237442824.1">
    <property type="nucleotide sequence ID" value="NZ_CAKLPX010000001.1"/>
</dbReference>
<dbReference type="EMBL" id="CAKLPX010000001">
    <property type="protein sequence ID" value="CAH0990134.1"/>
    <property type="molecule type" value="Genomic_DNA"/>
</dbReference>
<dbReference type="InterPro" id="IPR006533">
    <property type="entry name" value="T6SS_Vgr_RhsGE"/>
</dbReference>
<accession>A0ABM9AAH9</accession>
<dbReference type="Pfam" id="PF22178">
    <property type="entry name" value="Gp5_trimer_C"/>
    <property type="match status" value="1"/>
</dbReference>
<keyword evidence="4" id="KW-0436">Ligase</keyword>
<protein>
    <submittedName>
        <fullName evidence="4">Actin cross-linking toxin VgrG1</fullName>
        <ecNumber evidence="4">6.3.2.-</ecNumber>
    </submittedName>
</protein>
<feature type="domain" description="Gp5/Type VI secretion system Vgr C-terminal trimerisation" evidence="3">
    <location>
        <begin position="472"/>
        <end position="571"/>
    </location>
</feature>
<dbReference type="Pfam" id="PF05954">
    <property type="entry name" value="Phage_GPD"/>
    <property type="match status" value="1"/>
</dbReference>
<sequence>MSEVELVQEHRLAKVKSGITSDVIVVNVAGLESISAEFEFDVDILSDDHSIDAEALIATAVVLEVAIDDSKKRVIKGLVSHCSIHGVDESGLRHYRLKLVSPLWFIQYSSNNRIFQQKTAKKIIEEVLAKYGFELTVSFQTQAQMLERNYCVQYDESDYDFIHRLLSEEGVGYFYIHTDSKLEIVFYDASNSYQKCAPYTVEYAPAGTAPFSNTVSRWHRELNYRPKKYHISDYNSFSSTAETLKKSNVSSSSMGGVTAVEPTVDARLPSKAKEALRTETPAKELSSYLDRWLESEEARFEVAYGESDCSFLKPGFKFKLNHPVESEAKEYLVIEVVHSLQDSNNTDTTYSNRFKCICADQTYRPNPRHSERTQVNSHIAFVTQVATEKHKDPYKQVKVTFAWDNNAESVWLRSVQPFAGNDWGAVFVPRVGQEVVINYIGGNVERPVVSGAVYNPSNQFPAYTQTQSGFKTKDEGMHNELRFDDKKDAEEVYFEAGKDHNFLINNDQKGDIKGLQTVAIEKDRNYTIKGNDTLSIEGNQGESVKGNQQLTIKGNHAVKVSGNDSTDVTGSIKTSSKSTISIQAATSIELKVGGSSIKLSNAGIDIKAIKISAAANAMAEIKSSGILTLKGSLTQIN</sequence>
<dbReference type="InterPro" id="IPR054030">
    <property type="entry name" value="Gp5_Vgr_C"/>
</dbReference>
<evidence type="ECO:0000259" key="3">
    <source>
        <dbReference type="Pfam" id="PF22178"/>
    </source>
</evidence>
<dbReference type="Proteomes" id="UP000838100">
    <property type="component" value="Unassembled WGS sequence"/>
</dbReference>
<dbReference type="InterPro" id="IPR017847">
    <property type="entry name" value="T6SS_RhsGE_Vgr_subset"/>
</dbReference>
<name>A0ABM9AAH9_9GAMM</name>
<dbReference type="GO" id="GO:0016874">
    <property type="term" value="F:ligase activity"/>
    <property type="evidence" value="ECO:0007669"/>
    <property type="project" value="UniProtKB-KW"/>
</dbReference>
<evidence type="ECO:0000256" key="1">
    <source>
        <dbReference type="ARBA" id="ARBA00005558"/>
    </source>
</evidence>
<reference evidence="4" key="1">
    <citation type="submission" date="2021-12" db="EMBL/GenBank/DDBJ databases">
        <authorList>
            <person name="Rodrigo-Torres L."/>
            <person name="Arahal R. D."/>
            <person name="Lucena T."/>
        </authorList>
    </citation>
    <scope>NUCLEOTIDE SEQUENCE</scope>
    <source>
        <strain evidence="4">CECT 8267</strain>
    </source>
</reference>
<dbReference type="SUPFAM" id="SSF69255">
    <property type="entry name" value="gp5 N-terminal domain-like"/>
    <property type="match status" value="1"/>
</dbReference>
<dbReference type="InterPro" id="IPR006531">
    <property type="entry name" value="Gp5/Vgr_OB"/>
</dbReference>
<dbReference type="SUPFAM" id="SSF69279">
    <property type="entry name" value="Phage tail proteins"/>
    <property type="match status" value="2"/>
</dbReference>
<keyword evidence="5" id="KW-1185">Reference proteome</keyword>
<evidence type="ECO:0000259" key="2">
    <source>
        <dbReference type="Pfam" id="PF04717"/>
    </source>
</evidence>
<organism evidence="4 5">
    <name type="scientific">Sinobacterium norvegicum</name>
    <dbReference type="NCBI Taxonomy" id="1641715"/>
    <lineage>
        <taxon>Bacteria</taxon>
        <taxon>Pseudomonadati</taxon>
        <taxon>Pseudomonadota</taxon>
        <taxon>Gammaproteobacteria</taxon>
        <taxon>Cellvibrionales</taxon>
        <taxon>Spongiibacteraceae</taxon>
        <taxon>Sinobacterium</taxon>
    </lineage>
</organism>
<dbReference type="Gene3D" id="3.55.50.10">
    <property type="entry name" value="Baseplate protein-like domains"/>
    <property type="match status" value="1"/>
</dbReference>
<evidence type="ECO:0000313" key="5">
    <source>
        <dbReference type="Proteomes" id="UP000838100"/>
    </source>
</evidence>